<feature type="signal peptide" evidence="2">
    <location>
        <begin position="1"/>
        <end position="19"/>
    </location>
</feature>
<proteinExistence type="predicted"/>
<dbReference type="EMBL" id="JBIMZQ010000037">
    <property type="protein sequence ID" value="KAL3661156.1"/>
    <property type="molecule type" value="Genomic_DNA"/>
</dbReference>
<keyword evidence="1" id="KW-0812">Transmembrane</keyword>
<evidence type="ECO:0000313" key="4">
    <source>
        <dbReference type="Proteomes" id="UP001632037"/>
    </source>
</evidence>
<keyword evidence="1" id="KW-0472">Membrane</keyword>
<accession>A0ABD3F441</accession>
<evidence type="ECO:0000256" key="2">
    <source>
        <dbReference type="SAM" id="SignalP"/>
    </source>
</evidence>
<evidence type="ECO:0000313" key="3">
    <source>
        <dbReference type="EMBL" id="KAL3661156.1"/>
    </source>
</evidence>
<name>A0ABD3F441_9STRA</name>
<keyword evidence="4" id="KW-1185">Reference proteome</keyword>
<keyword evidence="1" id="KW-1133">Transmembrane helix</keyword>
<comment type="caution">
    <text evidence="3">The sequence shown here is derived from an EMBL/GenBank/DDBJ whole genome shotgun (WGS) entry which is preliminary data.</text>
</comment>
<dbReference type="Proteomes" id="UP001632037">
    <property type="component" value="Unassembled WGS sequence"/>
</dbReference>
<feature type="transmembrane region" description="Helical" evidence="1">
    <location>
        <begin position="43"/>
        <end position="62"/>
    </location>
</feature>
<evidence type="ECO:0000256" key="1">
    <source>
        <dbReference type="SAM" id="Phobius"/>
    </source>
</evidence>
<reference evidence="3 4" key="1">
    <citation type="submission" date="2024-09" db="EMBL/GenBank/DDBJ databases">
        <title>Genome sequencing and assembly of Phytophthora oleae, isolate VK10A, causative agent of rot of olive drupes.</title>
        <authorList>
            <person name="Conti Taguali S."/>
            <person name="Riolo M."/>
            <person name="La Spada F."/>
            <person name="Cacciola S.O."/>
            <person name="Dionisio G."/>
        </authorList>
    </citation>
    <scope>NUCLEOTIDE SEQUENCE [LARGE SCALE GENOMIC DNA]</scope>
    <source>
        <strain evidence="3 4">VK10A</strain>
    </source>
</reference>
<gene>
    <name evidence="3" type="ORF">V7S43_013765</name>
</gene>
<sequence>MGIAAVTMLQVALLPLVAAEGDTEDTRVTFAETIEHLGGLRVLGGAVLLLALAYVALVEWLLPRGRRLHRFKGGRRQIKSAHKRE</sequence>
<organism evidence="3 4">
    <name type="scientific">Phytophthora oleae</name>
    <dbReference type="NCBI Taxonomy" id="2107226"/>
    <lineage>
        <taxon>Eukaryota</taxon>
        <taxon>Sar</taxon>
        <taxon>Stramenopiles</taxon>
        <taxon>Oomycota</taxon>
        <taxon>Peronosporomycetes</taxon>
        <taxon>Peronosporales</taxon>
        <taxon>Peronosporaceae</taxon>
        <taxon>Phytophthora</taxon>
    </lineage>
</organism>
<protein>
    <submittedName>
        <fullName evidence="3">Uncharacterized protein</fullName>
    </submittedName>
</protein>
<dbReference type="AlphaFoldDB" id="A0ABD3F441"/>
<feature type="chain" id="PRO_5044864975" evidence="2">
    <location>
        <begin position="20"/>
        <end position="85"/>
    </location>
</feature>
<keyword evidence="2" id="KW-0732">Signal</keyword>